<gene>
    <name evidence="2" type="primary">mshD_3</name>
    <name evidence="2" type="ORF">Bravens_01956</name>
</gene>
<dbReference type="InterPro" id="IPR000182">
    <property type="entry name" value="GNAT_dom"/>
</dbReference>
<accession>A0A150H5Z5</accession>
<keyword evidence="2" id="KW-0012">Acyltransferase</keyword>
<dbReference type="PANTHER" id="PTHR43617:SF22">
    <property type="entry name" value="L-AMINO ACID N-ACETYLTRANSFERASE AAAT"/>
    <property type="match status" value="1"/>
</dbReference>
<evidence type="ECO:0000259" key="1">
    <source>
        <dbReference type="PROSITE" id="PS51186"/>
    </source>
</evidence>
<dbReference type="EMBL" id="LQQC01000012">
    <property type="protein sequence ID" value="KXZ57434.1"/>
    <property type="molecule type" value="Genomic_DNA"/>
</dbReference>
<proteinExistence type="predicted"/>
<dbReference type="GO" id="GO:0035447">
    <property type="term" value="F:mycothiol synthase activity"/>
    <property type="evidence" value="ECO:0007669"/>
    <property type="project" value="UniProtKB-EC"/>
</dbReference>
<dbReference type="InterPro" id="IPR050276">
    <property type="entry name" value="MshD_Acetyltransferase"/>
</dbReference>
<dbReference type="Pfam" id="PF00583">
    <property type="entry name" value="Acetyltransf_1"/>
    <property type="match status" value="1"/>
</dbReference>
<comment type="caution">
    <text evidence="2">The sequence shown here is derived from an EMBL/GenBank/DDBJ whole genome shotgun (WGS) entry which is preliminary data.</text>
</comment>
<dbReference type="PATRIC" id="fig|479117.4.peg.1940"/>
<dbReference type="RefSeq" id="WP_062022895.1">
    <property type="nucleotide sequence ID" value="NZ_LQQC01000012.1"/>
</dbReference>
<dbReference type="AlphaFoldDB" id="A0A150H5Z5"/>
<dbReference type="CDD" id="cd04301">
    <property type="entry name" value="NAT_SF"/>
    <property type="match status" value="1"/>
</dbReference>
<name>A0A150H5Z5_9MICO</name>
<dbReference type="PANTHER" id="PTHR43617">
    <property type="entry name" value="L-AMINO ACID N-ACETYLTRANSFERASE"/>
    <property type="match status" value="1"/>
</dbReference>
<keyword evidence="3" id="KW-1185">Reference proteome</keyword>
<organism evidence="2 3">
    <name type="scientific">Brevibacterium ravenspurgense</name>
    <dbReference type="NCBI Taxonomy" id="479117"/>
    <lineage>
        <taxon>Bacteria</taxon>
        <taxon>Bacillati</taxon>
        <taxon>Actinomycetota</taxon>
        <taxon>Actinomycetes</taxon>
        <taxon>Micrococcales</taxon>
        <taxon>Brevibacteriaceae</taxon>
        <taxon>Brevibacterium</taxon>
    </lineage>
</organism>
<evidence type="ECO:0000313" key="2">
    <source>
        <dbReference type="EMBL" id="KXZ57434.1"/>
    </source>
</evidence>
<dbReference type="InterPro" id="IPR016181">
    <property type="entry name" value="Acyl_CoA_acyltransferase"/>
</dbReference>
<dbReference type="PROSITE" id="PS51186">
    <property type="entry name" value="GNAT"/>
    <property type="match status" value="1"/>
</dbReference>
<dbReference type="SUPFAM" id="SSF55729">
    <property type="entry name" value="Acyl-CoA N-acyltransferases (Nat)"/>
    <property type="match status" value="1"/>
</dbReference>
<feature type="domain" description="N-acetyltransferase" evidence="1">
    <location>
        <begin position="25"/>
        <end position="177"/>
    </location>
</feature>
<protein>
    <submittedName>
        <fullName evidence="2">Mycothiol acetyltransferase</fullName>
        <ecNumber evidence="2">2.3.1.189</ecNumber>
    </submittedName>
</protein>
<dbReference type="Gene3D" id="3.40.630.30">
    <property type="match status" value="1"/>
</dbReference>
<dbReference type="Proteomes" id="UP000243589">
    <property type="component" value="Unassembled WGS sequence"/>
</dbReference>
<keyword evidence="2" id="KW-0808">Transferase</keyword>
<dbReference type="EC" id="2.3.1.189" evidence="2"/>
<sequence length="177" mass="19472">MFSYCLPSQVTVAGRAFSITKATKNDVRPIVELLTDDVLGVGREGWQENAEAYERAFDLIEASPDNALLTVREARGASSEESSESEPVPLAGTFQMTFLPGLSRKGMSRLQVEAVRVADDYQSMGLGSALMRWAIDCARQSGCGLVQLTTDKTRADAHRFYDRLGFEATHEGYKIIL</sequence>
<evidence type="ECO:0000313" key="3">
    <source>
        <dbReference type="Proteomes" id="UP000243589"/>
    </source>
</evidence>
<reference evidence="2 3" key="1">
    <citation type="submission" date="2016-01" db="EMBL/GenBank/DDBJ databases">
        <title>Use of Whole Genome Sequencing to ascertain that Brevibacterium massiliense (Roux, Raoult 2009) is a later heterotypic synonym of Brevibacterium ravenspurgense (Mages 2008).</title>
        <authorList>
            <person name="Bernier A.-M."/>
            <person name="Burdz T."/>
            <person name="Huynh C."/>
            <person name="Pachecho A.L."/>
            <person name="Wiebe D."/>
            <person name="Bonner C."/>
            <person name="Bernard K."/>
        </authorList>
    </citation>
    <scope>NUCLEOTIDE SEQUENCE [LARGE SCALE GENOMIC DNA]</scope>
    <source>
        <strain evidence="2 3">CCUG56047</strain>
    </source>
</reference>